<accession>A0A2N5TH28</accession>
<sequence length="156" mass="17788">MAKQENHDEFKVRMKQPTTIDRLLELDVAALISEIGRLEDSVERLVRSNQEIWEFLEEDGSDAESNHALVEAREENLVTIETQKERIEMIKWCVARKTRRDGVDNPHYQLSHPHSTSSPAGPIPTISTPEDSMPEASHLGPGVKRHEHHKRLGLLS</sequence>
<evidence type="ECO:0000313" key="3">
    <source>
        <dbReference type="Proteomes" id="UP000235392"/>
    </source>
</evidence>
<evidence type="ECO:0000256" key="1">
    <source>
        <dbReference type="SAM" id="MobiDB-lite"/>
    </source>
</evidence>
<comment type="caution">
    <text evidence="2">The sequence shown here is derived from an EMBL/GenBank/DDBJ whole genome shotgun (WGS) entry which is preliminary data.</text>
</comment>
<feature type="compositionally biased region" description="Basic residues" evidence="1">
    <location>
        <begin position="143"/>
        <end position="156"/>
    </location>
</feature>
<feature type="compositionally biased region" description="Polar residues" evidence="1">
    <location>
        <begin position="112"/>
        <end position="130"/>
    </location>
</feature>
<proteinExistence type="predicted"/>
<feature type="region of interest" description="Disordered" evidence="1">
    <location>
        <begin position="102"/>
        <end position="156"/>
    </location>
</feature>
<dbReference type="Proteomes" id="UP000235392">
    <property type="component" value="Unassembled WGS sequence"/>
</dbReference>
<dbReference type="EMBL" id="PGCI01000599">
    <property type="protein sequence ID" value="PLW24822.1"/>
    <property type="molecule type" value="Genomic_DNA"/>
</dbReference>
<reference evidence="2 3" key="1">
    <citation type="submission" date="2017-11" db="EMBL/GenBank/DDBJ databases">
        <title>De novo assembly and phasing of dikaryotic genomes from two isolates of Puccinia coronata f. sp. avenae, the causal agent of oat crown rust.</title>
        <authorList>
            <person name="Miller M.E."/>
            <person name="Zhang Y."/>
            <person name="Omidvar V."/>
            <person name="Sperschneider J."/>
            <person name="Schwessinger B."/>
            <person name="Raley C."/>
            <person name="Palmer J.M."/>
            <person name="Garnica D."/>
            <person name="Upadhyaya N."/>
            <person name="Rathjen J."/>
            <person name="Taylor J.M."/>
            <person name="Park R.F."/>
            <person name="Dodds P.N."/>
            <person name="Hirsch C.D."/>
            <person name="Kianian S.F."/>
            <person name="Figueroa M."/>
        </authorList>
    </citation>
    <scope>NUCLEOTIDE SEQUENCE [LARGE SCALE GENOMIC DNA]</scope>
    <source>
        <strain evidence="2">12SD80</strain>
    </source>
</reference>
<name>A0A2N5TH28_9BASI</name>
<evidence type="ECO:0000313" key="2">
    <source>
        <dbReference type="EMBL" id="PLW24822.1"/>
    </source>
</evidence>
<gene>
    <name evidence="2" type="ORF">PCASD_24861</name>
</gene>
<organism evidence="2 3">
    <name type="scientific">Puccinia coronata f. sp. avenae</name>
    <dbReference type="NCBI Taxonomy" id="200324"/>
    <lineage>
        <taxon>Eukaryota</taxon>
        <taxon>Fungi</taxon>
        <taxon>Dikarya</taxon>
        <taxon>Basidiomycota</taxon>
        <taxon>Pucciniomycotina</taxon>
        <taxon>Pucciniomycetes</taxon>
        <taxon>Pucciniales</taxon>
        <taxon>Pucciniaceae</taxon>
        <taxon>Puccinia</taxon>
    </lineage>
</organism>
<dbReference type="AlphaFoldDB" id="A0A2N5TH28"/>
<protein>
    <submittedName>
        <fullName evidence="2">Uncharacterized protein</fullName>
    </submittedName>
</protein>